<dbReference type="RefSeq" id="WP_284388378.1">
    <property type="nucleotide sequence ID" value="NZ_BSNG01000001.1"/>
</dbReference>
<dbReference type="Proteomes" id="UP001161406">
    <property type="component" value="Unassembled WGS sequence"/>
</dbReference>
<proteinExistence type="predicted"/>
<name>A0ABQ5UA20_9HYPH</name>
<accession>A0ABQ5UA20</accession>
<keyword evidence="3" id="KW-1185">Reference proteome</keyword>
<evidence type="ECO:0000259" key="1">
    <source>
        <dbReference type="Pfam" id="PF10135"/>
    </source>
</evidence>
<reference evidence="2" key="1">
    <citation type="journal article" date="2014" name="Int. J. Syst. Evol. Microbiol.">
        <title>Complete genome of a new Firmicutes species belonging to the dominant human colonic microbiota ('Ruminococcus bicirculans') reveals two chromosomes and a selective capacity to utilize plant glucans.</title>
        <authorList>
            <consortium name="NISC Comparative Sequencing Program"/>
            <person name="Wegmann U."/>
            <person name="Louis P."/>
            <person name="Goesmann A."/>
            <person name="Henrissat B."/>
            <person name="Duncan S.H."/>
            <person name="Flint H.J."/>
        </authorList>
    </citation>
    <scope>NUCLEOTIDE SEQUENCE</scope>
    <source>
        <strain evidence="2">NBRC 103855</strain>
    </source>
</reference>
<gene>
    <name evidence="2" type="ORF">GCM10007913_09190</name>
</gene>
<organism evidence="2 3">
    <name type="scientific">Devosia yakushimensis</name>
    <dbReference type="NCBI Taxonomy" id="470028"/>
    <lineage>
        <taxon>Bacteria</taxon>
        <taxon>Pseudomonadati</taxon>
        <taxon>Pseudomonadota</taxon>
        <taxon>Alphaproteobacteria</taxon>
        <taxon>Hyphomicrobiales</taxon>
        <taxon>Devosiaceae</taxon>
        <taxon>Devosia</taxon>
    </lineage>
</organism>
<feature type="domain" description="Flagellar protein FlgJ N-terminal" evidence="1">
    <location>
        <begin position="37"/>
        <end position="83"/>
    </location>
</feature>
<evidence type="ECO:0000313" key="3">
    <source>
        <dbReference type="Proteomes" id="UP001161406"/>
    </source>
</evidence>
<dbReference type="InterPro" id="IPR019301">
    <property type="entry name" value="Flagellar_prot_FlgJ_N"/>
</dbReference>
<comment type="caution">
    <text evidence="2">The sequence shown here is derived from an EMBL/GenBank/DDBJ whole genome shotgun (WGS) entry which is preliminary data.</text>
</comment>
<protein>
    <recommendedName>
        <fullName evidence="1">Flagellar protein FlgJ N-terminal domain-containing protein</fullName>
    </recommendedName>
</protein>
<dbReference type="EMBL" id="BSNG01000001">
    <property type="protein sequence ID" value="GLQ08987.1"/>
    <property type="molecule type" value="Genomic_DNA"/>
</dbReference>
<evidence type="ECO:0000313" key="2">
    <source>
        <dbReference type="EMBL" id="GLQ08987.1"/>
    </source>
</evidence>
<dbReference type="Pfam" id="PF10135">
    <property type="entry name" value="Rod-binding"/>
    <property type="match status" value="1"/>
</dbReference>
<sequence length="108" mass="11621">MIDTIPQPGSTLSASQIAKVRQQAEEFEGVFLNTLTKTMFESVKNENGFGGGFGEETWRSMQSEQLAAAMAQNGGLGIADQLMGDLLSLQEAANNQNNLVFSKGAYRS</sequence>
<reference evidence="2" key="2">
    <citation type="submission" date="2023-01" db="EMBL/GenBank/DDBJ databases">
        <title>Draft genome sequence of Devosia yakushimensis strain NBRC 103855.</title>
        <authorList>
            <person name="Sun Q."/>
            <person name="Mori K."/>
        </authorList>
    </citation>
    <scope>NUCLEOTIDE SEQUENCE</scope>
    <source>
        <strain evidence="2">NBRC 103855</strain>
    </source>
</reference>